<evidence type="ECO:0000313" key="1">
    <source>
        <dbReference type="Proteomes" id="UP000694865"/>
    </source>
</evidence>
<accession>A0ABM0MWF9</accession>
<keyword evidence="1" id="KW-1185">Reference proteome</keyword>
<dbReference type="Proteomes" id="UP000694865">
    <property type="component" value="Unplaced"/>
</dbReference>
<dbReference type="GeneID" id="102804401"/>
<organism evidence="1 2">
    <name type="scientific">Saccoglossus kowalevskii</name>
    <name type="common">Acorn worm</name>
    <dbReference type="NCBI Taxonomy" id="10224"/>
    <lineage>
        <taxon>Eukaryota</taxon>
        <taxon>Metazoa</taxon>
        <taxon>Hemichordata</taxon>
        <taxon>Enteropneusta</taxon>
        <taxon>Harrimaniidae</taxon>
        <taxon>Saccoglossus</taxon>
    </lineage>
</organism>
<dbReference type="RefSeq" id="XP_006824350.1">
    <property type="nucleotide sequence ID" value="XM_006824287.1"/>
</dbReference>
<dbReference type="CDD" id="cd11296">
    <property type="entry name" value="O-FucT_like"/>
    <property type="match status" value="1"/>
</dbReference>
<reference evidence="2" key="1">
    <citation type="submission" date="2025-08" db="UniProtKB">
        <authorList>
            <consortium name="RefSeq"/>
        </authorList>
    </citation>
    <scope>IDENTIFICATION</scope>
    <source>
        <tissue evidence="2">Testes</tissue>
    </source>
</reference>
<gene>
    <name evidence="2" type="primary">LOC102804401</name>
</gene>
<protein>
    <submittedName>
        <fullName evidence="2">Uncharacterized protein LOC102804401</fullName>
    </submittedName>
</protein>
<evidence type="ECO:0000313" key="2">
    <source>
        <dbReference type="RefSeq" id="XP_006824350.1"/>
    </source>
</evidence>
<name>A0ABM0MWF9_SACKO</name>
<proteinExistence type="predicted"/>
<sequence>MVDQVYDKICDGKPFPVVHWRNRTGENCLQSGYWSKRACKEEDSLNIQIMSQLTDLMVQRLLDYLDVEKYECVYIASPPIPQEFVLKIAAKFPHTVTLSHVLKLSPEISKHRDDVYAISILEQEIAVRADLFIGWRESSWTQSVYRMRNSKGRKNVPLPRVPGMPKVLQVIW</sequence>
<dbReference type="Gene3D" id="3.40.50.11350">
    <property type="match status" value="1"/>
</dbReference>